<dbReference type="EMBL" id="JAGMVJ010000013">
    <property type="protein sequence ID" value="KAH7083812.1"/>
    <property type="molecule type" value="Genomic_DNA"/>
</dbReference>
<keyword evidence="3" id="KW-1185">Reference proteome</keyword>
<accession>A0A8K0R4K7</accession>
<dbReference type="AlphaFoldDB" id="A0A8K0R4K7"/>
<feature type="region of interest" description="Disordered" evidence="1">
    <location>
        <begin position="1"/>
        <end position="76"/>
    </location>
</feature>
<organism evidence="2 3">
    <name type="scientific">Paraphoma chrysanthemicola</name>
    <dbReference type="NCBI Taxonomy" id="798071"/>
    <lineage>
        <taxon>Eukaryota</taxon>
        <taxon>Fungi</taxon>
        <taxon>Dikarya</taxon>
        <taxon>Ascomycota</taxon>
        <taxon>Pezizomycotina</taxon>
        <taxon>Dothideomycetes</taxon>
        <taxon>Pleosporomycetidae</taxon>
        <taxon>Pleosporales</taxon>
        <taxon>Pleosporineae</taxon>
        <taxon>Phaeosphaeriaceae</taxon>
        <taxon>Paraphoma</taxon>
    </lineage>
</organism>
<dbReference type="OrthoDB" id="3682974at2759"/>
<proteinExistence type="predicted"/>
<reference evidence="2" key="1">
    <citation type="journal article" date="2021" name="Nat. Commun.">
        <title>Genetic determinants of endophytism in the Arabidopsis root mycobiome.</title>
        <authorList>
            <person name="Mesny F."/>
            <person name="Miyauchi S."/>
            <person name="Thiergart T."/>
            <person name="Pickel B."/>
            <person name="Atanasova L."/>
            <person name="Karlsson M."/>
            <person name="Huettel B."/>
            <person name="Barry K.W."/>
            <person name="Haridas S."/>
            <person name="Chen C."/>
            <person name="Bauer D."/>
            <person name="Andreopoulos W."/>
            <person name="Pangilinan J."/>
            <person name="LaButti K."/>
            <person name="Riley R."/>
            <person name="Lipzen A."/>
            <person name="Clum A."/>
            <person name="Drula E."/>
            <person name="Henrissat B."/>
            <person name="Kohler A."/>
            <person name="Grigoriev I.V."/>
            <person name="Martin F.M."/>
            <person name="Hacquard S."/>
        </authorList>
    </citation>
    <scope>NUCLEOTIDE SEQUENCE</scope>
    <source>
        <strain evidence="2">MPI-SDFR-AT-0120</strain>
    </source>
</reference>
<name>A0A8K0R4K7_9PLEO</name>
<feature type="compositionally biased region" description="Pro residues" evidence="1">
    <location>
        <begin position="57"/>
        <end position="70"/>
    </location>
</feature>
<dbReference type="Proteomes" id="UP000813461">
    <property type="component" value="Unassembled WGS sequence"/>
</dbReference>
<evidence type="ECO:0000256" key="1">
    <source>
        <dbReference type="SAM" id="MobiDB-lite"/>
    </source>
</evidence>
<feature type="compositionally biased region" description="Polar residues" evidence="1">
    <location>
        <begin position="38"/>
        <end position="48"/>
    </location>
</feature>
<comment type="caution">
    <text evidence="2">The sequence shown here is derived from an EMBL/GenBank/DDBJ whole genome shotgun (WGS) entry which is preliminary data.</text>
</comment>
<evidence type="ECO:0000313" key="3">
    <source>
        <dbReference type="Proteomes" id="UP000813461"/>
    </source>
</evidence>
<feature type="compositionally biased region" description="Polar residues" evidence="1">
    <location>
        <begin position="1"/>
        <end position="11"/>
    </location>
</feature>
<gene>
    <name evidence="2" type="ORF">FB567DRAFT_529969</name>
</gene>
<protein>
    <submittedName>
        <fullName evidence="2">Uncharacterized protein</fullName>
    </submittedName>
</protein>
<sequence length="237" mass="25233">MHAPSRESTASPAPFQSPYSSGASSPHMVYSQPAPPVQGQTSIYSQVQGAPVTRTPTQPPSPAPPTPNPASPSHLISTTSISTRIQSLLAPILVNFQPNALVLLSTSLTNQIVQLSTRGRLGSTGLLSTDDIIMTIGHEGLTRYMALAVQARGEVKVLLRGTGQDVGIGDLVWDVDGGEGQRFGGKEVPTGGRGWAKEPGVLGVGTARLEWLRQGFYNVAVDEYNRLREEIERGGRR</sequence>
<evidence type="ECO:0000313" key="2">
    <source>
        <dbReference type="EMBL" id="KAH7083812.1"/>
    </source>
</evidence>